<evidence type="ECO:0000256" key="7">
    <source>
        <dbReference type="ARBA" id="ARBA00022989"/>
    </source>
</evidence>
<dbReference type="NCBIfam" id="TIGR00810">
    <property type="entry name" value="secG"/>
    <property type="match status" value="1"/>
</dbReference>
<evidence type="ECO:0000256" key="1">
    <source>
        <dbReference type="ARBA" id="ARBA00004651"/>
    </source>
</evidence>
<accession>A0A1I5V2E9</accession>
<keyword evidence="7 10" id="KW-1133">Transmembrane helix</keyword>
<protein>
    <recommendedName>
        <fullName evidence="10">Protein-export membrane protein SecG</fullName>
    </recommendedName>
</protein>
<dbReference type="GO" id="GO:0043952">
    <property type="term" value="P:protein transport by the Sec complex"/>
    <property type="evidence" value="ECO:0007669"/>
    <property type="project" value="TreeGrafter"/>
</dbReference>
<evidence type="ECO:0000256" key="2">
    <source>
        <dbReference type="ARBA" id="ARBA00008445"/>
    </source>
</evidence>
<dbReference type="Pfam" id="PF03840">
    <property type="entry name" value="SecG"/>
    <property type="match status" value="1"/>
</dbReference>
<dbReference type="InterPro" id="IPR004692">
    <property type="entry name" value="SecG"/>
</dbReference>
<evidence type="ECO:0000256" key="5">
    <source>
        <dbReference type="ARBA" id="ARBA00022692"/>
    </source>
</evidence>
<dbReference type="PRINTS" id="PR01651">
    <property type="entry name" value="SECGEXPORT"/>
</dbReference>
<keyword evidence="12" id="KW-1185">Reference proteome</keyword>
<gene>
    <name evidence="11" type="ORF">SAMN05444406_10945</name>
</gene>
<evidence type="ECO:0000256" key="3">
    <source>
        <dbReference type="ARBA" id="ARBA00022448"/>
    </source>
</evidence>
<evidence type="ECO:0000256" key="9">
    <source>
        <dbReference type="ARBA" id="ARBA00023136"/>
    </source>
</evidence>
<dbReference type="GO" id="GO:0015450">
    <property type="term" value="F:protein-transporting ATPase activity"/>
    <property type="evidence" value="ECO:0007669"/>
    <property type="project" value="UniProtKB-UniRule"/>
</dbReference>
<comment type="similarity">
    <text evidence="2 10">Belongs to the SecG family.</text>
</comment>
<dbReference type="EMBL" id="FOXR01000009">
    <property type="protein sequence ID" value="SFQ01126.1"/>
    <property type="molecule type" value="Genomic_DNA"/>
</dbReference>
<name>A0A1I5V2E9_9FIRM</name>
<dbReference type="PANTHER" id="PTHR34182">
    <property type="entry name" value="PROTEIN-EXPORT MEMBRANE PROTEIN SECG"/>
    <property type="match status" value="1"/>
</dbReference>
<keyword evidence="9 10" id="KW-0472">Membrane</keyword>
<dbReference type="AlphaFoldDB" id="A0A1I5V2E9"/>
<dbReference type="GO" id="GO:0009306">
    <property type="term" value="P:protein secretion"/>
    <property type="evidence" value="ECO:0007669"/>
    <property type="project" value="UniProtKB-UniRule"/>
</dbReference>
<comment type="subcellular location">
    <subcellularLocation>
        <location evidence="1 10">Cell membrane</location>
        <topology evidence="1 10">Multi-pass membrane protein</topology>
    </subcellularLocation>
</comment>
<dbReference type="PANTHER" id="PTHR34182:SF1">
    <property type="entry name" value="PROTEIN-EXPORT MEMBRANE PROTEIN SECG"/>
    <property type="match status" value="1"/>
</dbReference>
<organism evidence="11 12">
    <name type="scientific">Caldicoprobacter faecalis</name>
    <dbReference type="NCBI Taxonomy" id="937334"/>
    <lineage>
        <taxon>Bacteria</taxon>
        <taxon>Bacillati</taxon>
        <taxon>Bacillota</taxon>
        <taxon>Clostridia</taxon>
        <taxon>Caldicoprobacterales</taxon>
        <taxon>Caldicoprobacteraceae</taxon>
        <taxon>Caldicoprobacter</taxon>
    </lineage>
</organism>
<comment type="function">
    <text evidence="10">Involved in protein export. Participates in an early event of protein translocation.</text>
</comment>
<evidence type="ECO:0000313" key="12">
    <source>
        <dbReference type="Proteomes" id="UP000198577"/>
    </source>
</evidence>
<evidence type="ECO:0000256" key="10">
    <source>
        <dbReference type="RuleBase" id="RU365087"/>
    </source>
</evidence>
<evidence type="ECO:0000256" key="4">
    <source>
        <dbReference type="ARBA" id="ARBA00022475"/>
    </source>
</evidence>
<feature type="transmembrane region" description="Helical" evidence="10">
    <location>
        <begin position="6"/>
        <end position="25"/>
    </location>
</feature>
<keyword evidence="5 10" id="KW-0812">Transmembrane</keyword>
<reference evidence="11 12" key="1">
    <citation type="submission" date="2016-10" db="EMBL/GenBank/DDBJ databases">
        <authorList>
            <person name="de Groot N.N."/>
        </authorList>
    </citation>
    <scope>NUCLEOTIDE SEQUENCE [LARGE SCALE GENOMIC DNA]</scope>
    <source>
        <strain evidence="11 12">DSM 20678</strain>
    </source>
</reference>
<keyword evidence="3 10" id="KW-0813">Transport</keyword>
<dbReference type="STRING" id="937334.SAMN05444406_10945"/>
<dbReference type="GO" id="GO:0005886">
    <property type="term" value="C:plasma membrane"/>
    <property type="evidence" value="ECO:0007669"/>
    <property type="project" value="UniProtKB-SubCell"/>
</dbReference>
<feature type="transmembrane region" description="Helical" evidence="10">
    <location>
        <begin position="60"/>
        <end position="78"/>
    </location>
</feature>
<dbReference type="Proteomes" id="UP000198577">
    <property type="component" value="Unassembled WGS sequence"/>
</dbReference>
<proteinExistence type="inferred from homology"/>
<evidence type="ECO:0000256" key="6">
    <source>
        <dbReference type="ARBA" id="ARBA00022927"/>
    </source>
</evidence>
<keyword evidence="4 10" id="KW-1003">Cell membrane</keyword>
<evidence type="ECO:0000256" key="8">
    <source>
        <dbReference type="ARBA" id="ARBA00023010"/>
    </source>
</evidence>
<sequence length="79" mass="8308">MAVVKGILTALLVIVELFLIAVVLLQSGRKAGLSGAIAGGAETFFGKNKARSFEGKLHRLTKISAVLFIVIAMVLAILE</sequence>
<keyword evidence="8 10" id="KW-0811">Translocation</keyword>
<evidence type="ECO:0000313" key="11">
    <source>
        <dbReference type="EMBL" id="SFQ01126.1"/>
    </source>
</evidence>
<dbReference type="GO" id="GO:0065002">
    <property type="term" value="P:intracellular protein transmembrane transport"/>
    <property type="evidence" value="ECO:0007669"/>
    <property type="project" value="TreeGrafter"/>
</dbReference>
<keyword evidence="6 10" id="KW-0653">Protein transport</keyword>